<organism evidence="2 3">
    <name type="scientific">Mesonia hippocampi</name>
    <dbReference type="NCBI Taxonomy" id="1628250"/>
    <lineage>
        <taxon>Bacteria</taxon>
        <taxon>Pseudomonadati</taxon>
        <taxon>Bacteroidota</taxon>
        <taxon>Flavobacteriia</taxon>
        <taxon>Flavobacteriales</taxon>
        <taxon>Flavobacteriaceae</taxon>
        <taxon>Mesonia</taxon>
    </lineage>
</organism>
<accession>A0A840EWI6</accession>
<proteinExistence type="predicted"/>
<evidence type="ECO:0000313" key="3">
    <source>
        <dbReference type="Proteomes" id="UP000553034"/>
    </source>
</evidence>
<dbReference type="Proteomes" id="UP000553034">
    <property type="component" value="Unassembled WGS sequence"/>
</dbReference>
<reference evidence="2 3" key="1">
    <citation type="submission" date="2020-08" db="EMBL/GenBank/DDBJ databases">
        <title>Genomic Encyclopedia of Type Strains, Phase IV (KMG-IV): sequencing the most valuable type-strain genomes for metagenomic binning, comparative biology and taxonomic classification.</title>
        <authorList>
            <person name="Goeker M."/>
        </authorList>
    </citation>
    <scope>NUCLEOTIDE SEQUENCE [LARGE SCALE GENOMIC DNA]</scope>
    <source>
        <strain evidence="2 3">DSM 29568</strain>
    </source>
</reference>
<name>A0A840EWI6_9FLAO</name>
<evidence type="ECO:0000313" key="2">
    <source>
        <dbReference type="EMBL" id="MBB4119936.1"/>
    </source>
</evidence>
<comment type="caution">
    <text evidence="2">The sequence shown here is derived from an EMBL/GenBank/DDBJ whole genome shotgun (WGS) entry which is preliminary data.</text>
</comment>
<dbReference type="EMBL" id="JACIFO010000012">
    <property type="protein sequence ID" value="MBB4119936.1"/>
    <property type="molecule type" value="Genomic_DNA"/>
</dbReference>
<feature type="chain" id="PRO_5032824039" description="DUF5723 domain-containing protein" evidence="1">
    <location>
        <begin position="21"/>
        <end position="549"/>
    </location>
</feature>
<protein>
    <recommendedName>
        <fullName evidence="4">DUF5723 domain-containing protein</fullName>
    </recommendedName>
</protein>
<gene>
    <name evidence="2" type="ORF">GGR32_002248</name>
</gene>
<evidence type="ECO:0008006" key="4">
    <source>
        <dbReference type="Google" id="ProtNLM"/>
    </source>
</evidence>
<evidence type="ECO:0000256" key="1">
    <source>
        <dbReference type="SAM" id="SignalP"/>
    </source>
</evidence>
<dbReference type="AlphaFoldDB" id="A0A840EWI6"/>
<feature type="signal peptide" evidence="1">
    <location>
        <begin position="1"/>
        <end position="20"/>
    </location>
</feature>
<keyword evidence="3" id="KW-1185">Reference proteome</keyword>
<dbReference type="InterPro" id="IPR046070">
    <property type="entry name" value="DUF6029"/>
</dbReference>
<keyword evidence="1" id="KW-0732">Signal</keyword>
<sequence length="549" mass="61916">MRKYTLALVVVIISSVALNAQDFGTFNGGFESNAQWLQDDKDLGFYAPDDQFRANNYFFLNYNVGKFTAGIQYEAYLPTPLLGYDPTLEGNGIANYFVNYKHENLDITAGYFYEQFGSGLILRSWEDRQLGINTALRGVKVKFDPTDYLNLTGVYGQQRVGFELSEGTVQGLDVNLNVGELLGVEKLFVEVGGSYVGRYQENDGNTKVPTTLNAYAGRVDFIYENFFANFEAVHKDPDVLVNDNTITNKAHTYKGSAMLLNLGYAKSGLGVNASFRRLENFSFYSDRYAEGNEYNQQRINYVPALTKQHDYLLSNIYVYNPQSRLIILDFQQQAGEMGSQVDFYYTFPRGKFLGGKYGTKLSANFSYWGGLDATFEPSTDSYSSEFLGAGNRYFRELTVEVKKKWTKNFSGIYYYTNTIIDKGIVDASLLGEKDIKANIGVVEHTLKLGGGKSVRLELQHLWTKQDKENWAGTLLEYNFSPRFGVYVNDAWNYGGEETHYYNVGGSYTKGRSRLAVNYGRQRGGLICVGGVCRYVPENTGFTINFSTSF</sequence>
<dbReference type="Pfam" id="PF19494">
    <property type="entry name" value="DUF6029"/>
    <property type="match status" value="1"/>
</dbReference>
<dbReference type="RefSeq" id="WP_183478271.1">
    <property type="nucleotide sequence ID" value="NZ_JACIFO010000012.1"/>
</dbReference>